<keyword evidence="3" id="KW-0698">rRNA processing</keyword>
<dbReference type="InterPro" id="IPR036322">
    <property type="entry name" value="WD40_repeat_dom_sf"/>
</dbReference>
<keyword evidence="6" id="KW-0804">Transcription</keyword>
<dbReference type="PROSITE" id="PS50082">
    <property type="entry name" value="WD_REPEATS_2"/>
    <property type="match status" value="1"/>
</dbReference>
<dbReference type="GO" id="GO:0032040">
    <property type="term" value="C:small-subunit processome"/>
    <property type="evidence" value="ECO:0007669"/>
    <property type="project" value="InterPro"/>
</dbReference>
<keyword evidence="11" id="KW-1185">Reference proteome</keyword>
<evidence type="ECO:0000256" key="2">
    <source>
        <dbReference type="ARBA" id="ARBA00022517"/>
    </source>
</evidence>
<keyword evidence="7" id="KW-0539">Nucleus</keyword>
<gene>
    <name evidence="10" type="ORF">TCAL_04207</name>
</gene>
<feature type="repeat" description="WD" evidence="8">
    <location>
        <begin position="232"/>
        <end position="264"/>
    </location>
</feature>
<evidence type="ECO:0000313" key="11">
    <source>
        <dbReference type="Proteomes" id="UP000318571"/>
    </source>
</evidence>
<dbReference type="InterPro" id="IPR001680">
    <property type="entry name" value="WD40_rpt"/>
</dbReference>
<dbReference type="GO" id="GO:0045943">
    <property type="term" value="P:positive regulation of transcription by RNA polymerase I"/>
    <property type="evidence" value="ECO:0007669"/>
    <property type="project" value="InterPro"/>
</dbReference>
<protein>
    <submittedName>
        <fullName evidence="10">Uncharacterized protein</fullName>
    </submittedName>
</protein>
<dbReference type="GO" id="GO:0006364">
    <property type="term" value="P:rRNA processing"/>
    <property type="evidence" value="ECO:0007669"/>
    <property type="project" value="UniProtKB-KW"/>
</dbReference>
<dbReference type="EMBL" id="VCGU01000459">
    <property type="protein sequence ID" value="TRY62119.1"/>
    <property type="molecule type" value="Genomic_DNA"/>
</dbReference>
<dbReference type="PANTHER" id="PTHR44215">
    <property type="entry name" value="WD REPEAT-CONTAINING PROTEIN 75"/>
    <property type="match status" value="1"/>
</dbReference>
<evidence type="ECO:0000256" key="8">
    <source>
        <dbReference type="PROSITE-ProRule" id="PRU00221"/>
    </source>
</evidence>
<dbReference type="OrthoDB" id="4096at2759"/>
<keyword evidence="2" id="KW-0690">Ribosome biogenesis</keyword>
<reference evidence="10 11" key="1">
    <citation type="journal article" date="2018" name="Nat. Ecol. Evol.">
        <title>Genomic signatures of mitonuclear coevolution across populations of Tigriopus californicus.</title>
        <authorList>
            <person name="Barreto F.S."/>
            <person name="Watson E.T."/>
            <person name="Lima T.G."/>
            <person name="Willett C.S."/>
            <person name="Edmands S."/>
            <person name="Li W."/>
            <person name="Burton R.S."/>
        </authorList>
    </citation>
    <scope>NUCLEOTIDE SEQUENCE [LARGE SCALE GENOMIC DNA]</scope>
    <source>
        <strain evidence="10 11">San Diego</strain>
    </source>
</reference>
<dbReference type="GO" id="GO:0003723">
    <property type="term" value="F:RNA binding"/>
    <property type="evidence" value="ECO:0007669"/>
    <property type="project" value="InterPro"/>
</dbReference>
<sequence>MVSRPLSWLSPAKLERLGIIPSANLLWLHNDGKVILVSISHFTILREVKLDSSALGVFSCPDDSQAPPGIFVLYGGKVVRLSVPSLEPGPALAIPKKLGECDATSRVIYDDGFFTKLSIEEDRFSIHHQDQDQAWYYSRPLNKLARARRQVPYCFNFKHAFVVDKGNNVACLSLSEGSKLCQFGISKHTPVVNMRCQLENNVLAVALNHGAVMVLNFQMDTQQVMTVFSTRLHWHSMAITSFVWSWDGQTLYTGGNEQALVQWDWMHSTKMVVPRLGGTLNEILVDKRDGSLYLFNDRQTLLSLNSSLFLEPKVLTISSLTKFNEGDCFWHAPTSTVMTMEKNQALSFYSLSQSGVAWTMHMNKRNESVMPNQKQPNPSCLSLSPSGRWLVYSLGEVLELWNFQDSEKTFKQTASLFQTHDSTVKHAVVTDSPIFLTADSIQVKLWQYLPEAKKASMIGQITFKNKKPTQLAISGDETVVGAAFNESVTLWDRENLALICVLTTDLSLKHLFFTESYLVGIANGKQIQVWSLQNLNHSETHNIVGKEKKTPNTLRNMPRMFLKEGTTLMRLDEVDWKLKHYRGGVKSKSKAGEDHVASEGKPSSIGSSLVKPLTKTDPTISTTVDHECSLQTCLTFSPVSSTMIQCLEECL</sequence>
<dbReference type="SMART" id="SM00320">
    <property type="entry name" value="WD40"/>
    <property type="match status" value="3"/>
</dbReference>
<dbReference type="STRING" id="6832.A0A553N9P4"/>
<dbReference type="InterPro" id="IPR053826">
    <property type="entry name" value="WDR75"/>
</dbReference>
<dbReference type="SUPFAM" id="SSF50978">
    <property type="entry name" value="WD40 repeat-like"/>
    <property type="match status" value="1"/>
</dbReference>
<name>A0A553N9P4_TIGCA</name>
<evidence type="ECO:0000256" key="1">
    <source>
        <dbReference type="ARBA" id="ARBA00004604"/>
    </source>
</evidence>
<proteinExistence type="predicted"/>
<evidence type="ECO:0000256" key="5">
    <source>
        <dbReference type="ARBA" id="ARBA00022737"/>
    </source>
</evidence>
<evidence type="ECO:0000256" key="7">
    <source>
        <dbReference type="ARBA" id="ARBA00023242"/>
    </source>
</evidence>
<dbReference type="GO" id="GO:2000234">
    <property type="term" value="P:positive regulation of rRNA processing"/>
    <property type="evidence" value="ECO:0007669"/>
    <property type="project" value="TreeGrafter"/>
</dbReference>
<dbReference type="AlphaFoldDB" id="A0A553N9P4"/>
<evidence type="ECO:0000256" key="9">
    <source>
        <dbReference type="SAM" id="MobiDB-lite"/>
    </source>
</evidence>
<keyword evidence="4 8" id="KW-0853">WD repeat</keyword>
<comment type="caution">
    <text evidence="10">The sequence shown here is derived from an EMBL/GenBank/DDBJ whole genome shotgun (WGS) entry which is preliminary data.</text>
</comment>
<dbReference type="PANTHER" id="PTHR44215:SF1">
    <property type="entry name" value="WD REPEAT-CONTAINING PROTEIN 75"/>
    <property type="match status" value="1"/>
</dbReference>
<organism evidence="10 11">
    <name type="scientific">Tigriopus californicus</name>
    <name type="common">Marine copepod</name>
    <dbReference type="NCBI Taxonomy" id="6832"/>
    <lineage>
        <taxon>Eukaryota</taxon>
        <taxon>Metazoa</taxon>
        <taxon>Ecdysozoa</taxon>
        <taxon>Arthropoda</taxon>
        <taxon>Crustacea</taxon>
        <taxon>Multicrustacea</taxon>
        <taxon>Hexanauplia</taxon>
        <taxon>Copepoda</taxon>
        <taxon>Harpacticoida</taxon>
        <taxon>Harpacticidae</taxon>
        <taxon>Tigriopus</taxon>
    </lineage>
</organism>
<evidence type="ECO:0000256" key="3">
    <source>
        <dbReference type="ARBA" id="ARBA00022552"/>
    </source>
</evidence>
<accession>A0A553N9P4</accession>
<evidence type="ECO:0000256" key="6">
    <source>
        <dbReference type="ARBA" id="ARBA00023163"/>
    </source>
</evidence>
<feature type="region of interest" description="Disordered" evidence="9">
    <location>
        <begin position="589"/>
        <end position="612"/>
    </location>
</feature>
<keyword evidence="5" id="KW-0677">Repeat</keyword>
<dbReference type="InterPro" id="IPR015943">
    <property type="entry name" value="WD40/YVTN_repeat-like_dom_sf"/>
</dbReference>
<dbReference type="Gene3D" id="2.130.10.10">
    <property type="entry name" value="YVTN repeat-like/Quinoprotein amine dehydrogenase"/>
    <property type="match status" value="2"/>
</dbReference>
<evidence type="ECO:0000256" key="4">
    <source>
        <dbReference type="ARBA" id="ARBA00022574"/>
    </source>
</evidence>
<dbReference type="Proteomes" id="UP000318571">
    <property type="component" value="Chromosome 8"/>
</dbReference>
<comment type="subcellular location">
    <subcellularLocation>
        <location evidence="1">Nucleus</location>
        <location evidence="1">Nucleolus</location>
    </subcellularLocation>
</comment>
<evidence type="ECO:0000313" key="10">
    <source>
        <dbReference type="EMBL" id="TRY62119.1"/>
    </source>
</evidence>